<dbReference type="Pfam" id="PF12796">
    <property type="entry name" value="Ank_2"/>
    <property type="match status" value="1"/>
</dbReference>
<feature type="repeat" description="ANK" evidence="1">
    <location>
        <begin position="962"/>
        <end position="994"/>
    </location>
</feature>
<dbReference type="EMBL" id="MAVT02000626">
    <property type="protein sequence ID" value="POS74456.1"/>
    <property type="molecule type" value="Genomic_DNA"/>
</dbReference>
<sequence>MPRPKAAAARARRDEWELHRRQLSRLFTVDGVPVVEIAKYMKDEHGFDRKPKDYEYRLRKWNLRRNLHENELRFIHSELLRRKQAGRPSEVVVSGSRWSESMIRGRLERHKFPWLSGALATLTYSTTARQMGRPDGQQALLIQMMRPYIAAQPSKTQEPREVTSMHPARKMRAILEVIAPEVHAGDHENAVNILHTGTHESIVLELVRLIIYLETNNMVARFGETIGCYVDFTTCSNMMDFLRNVGFLTEANIKWLRGRNDPTSQTFLDRLMAWSIIDENSLDVLKWLTRGDNSNVNQPLHINDGHFSECYRSNLDPWIPGGVSRLYPLNPKFLLDACCIAGNINAVTLALDLGADPYGTSAQPGRTPLQFAATLRCHERALNIADLLLSKQTTSSPNVRKEAMGSALNLAIAGAHNQLVVRLLSELGRLGHWTICSQHFTIAAMYGDVATIRLLVEQTSRHGDGSVRLPNDILFSAVFRCGEHQMDPDRTLDKVICLLKLGANPSIPSCRHGCTGTFLLDSVLISCRYRGNLLGVAWAEDFILEMLDACQKHGYPLKKPKPSSVGHHQWLGVRMAIGLGYNRLVEKLLDWGAEVDFLMDERGPAIHFCADCKSNDLDGYIQDTPEQSPLYTALLYEETEIAKMLLRREPTLKLRRHEQMNALRRCDDPELVDILLLTGSVAVDDWKGFLEQAVLYRNRESIKRLLSRMDTNGLAAVDPVIMMRAVVISGDYDKAYQQVTETHYDSETLFEAVLQSQRAKEYLAMVECLLRRRTTSPNDGFEIRAVAFAAENHDMHLLRCLMKYFGQGPFVAEFPVKGSISQWEHIRGGMQMHILSHAGGLGSEKDTVLKALLEVNVPAKEWHVEMWDSFSVETLNLSIAAGLDPNQANLLLPAVEENILVHVRILCEANANPNVMYVHQKGNFRGSRTAIQLAVESGSPEMVQMLLSDFGAGVDHPAGYYRGATCLQLAVGAGNIGMVRFLLHRGARVNAKRSLSYGRTAIEIAAGNRRLDVLKLLLLEGEHLFQTMAERYQFIRAAKIAEENGHGSILKMLKQHIDWNDDDQGLFEQIPVSSYLSIHIDEMTQKVSDSERSDNDFWCTLRHGCDRFPDDVHCLCEIEGIKNWTGEIPANHCCYYDDPESDLSSEGEASVHSSDSLATANNRGAVECDELISDYDQHSELVPVLDNTDDAMEYPEGFKVEPTREQAGTHFQALSTNPSLVWGQGQIALAPQALRYDRKIPVWLEMQDNAYDSVNDVAILEDSQHRPATRNLHPRSGMMLGEVPEFHIDDIGNDALALFNAEEFPGDEDTSQFFDWGCYDEEGTFREQELNILY</sequence>
<evidence type="ECO:0000256" key="1">
    <source>
        <dbReference type="PROSITE-ProRule" id="PRU00023"/>
    </source>
</evidence>
<dbReference type="OrthoDB" id="539213at2759"/>
<feature type="domain" description="Clr5" evidence="2">
    <location>
        <begin position="13"/>
        <end position="64"/>
    </location>
</feature>
<dbReference type="PROSITE" id="PS50297">
    <property type="entry name" value="ANK_REP_REGION"/>
    <property type="match status" value="1"/>
</dbReference>
<comment type="caution">
    <text evidence="3">The sequence shown here is derived from an EMBL/GenBank/DDBJ whole genome shotgun (WGS) entry which is preliminary data.</text>
</comment>
<dbReference type="InParanoid" id="A0A2P5HW53"/>
<accession>A0A2P5HW53</accession>
<dbReference type="SMART" id="SM00248">
    <property type="entry name" value="ANK"/>
    <property type="match status" value="6"/>
</dbReference>
<dbReference type="InterPro" id="IPR025676">
    <property type="entry name" value="Clr5_dom"/>
</dbReference>
<evidence type="ECO:0000313" key="4">
    <source>
        <dbReference type="Proteomes" id="UP000094444"/>
    </source>
</evidence>
<dbReference type="PANTHER" id="PTHR24133">
    <property type="entry name" value="ANKYRIN DOMAIN-CONTAINING"/>
    <property type="match status" value="1"/>
</dbReference>
<dbReference type="InterPro" id="IPR036770">
    <property type="entry name" value="Ankyrin_rpt-contain_sf"/>
</dbReference>
<keyword evidence="1" id="KW-0040">ANK repeat</keyword>
<evidence type="ECO:0000313" key="3">
    <source>
        <dbReference type="EMBL" id="POS74456.1"/>
    </source>
</evidence>
<dbReference type="Proteomes" id="UP000094444">
    <property type="component" value="Unassembled WGS sequence"/>
</dbReference>
<protein>
    <recommendedName>
        <fullName evidence="2">Clr5 domain-containing protein</fullName>
    </recommendedName>
</protein>
<dbReference type="SUPFAM" id="SSF48403">
    <property type="entry name" value="Ankyrin repeat"/>
    <property type="match status" value="2"/>
</dbReference>
<organism evidence="3 4">
    <name type="scientific">Diaporthe helianthi</name>
    <dbReference type="NCBI Taxonomy" id="158607"/>
    <lineage>
        <taxon>Eukaryota</taxon>
        <taxon>Fungi</taxon>
        <taxon>Dikarya</taxon>
        <taxon>Ascomycota</taxon>
        <taxon>Pezizomycotina</taxon>
        <taxon>Sordariomycetes</taxon>
        <taxon>Sordariomycetidae</taxon>
        <taxon>Diaporthales</taxon>
        <taxon>Diaporthaceae</taxon>
        <taxon>Diaporthe</taxon>
    </lineage>
</organism>
<dbReference type="STRING" id="158607.A0A2P5HW53"/>
<proteinExistence type="predicted"/>
<evidence type="ECO:0000259" key="2">
    <source>
        <dbReference type="Pfam" id="PF14420"/>
    </source>
</evidence>
<dbReference type="Pfam" id="PF14420">
    <property type="entry name" value="Clr5"/>
    <property type="match status" value="1"/>
</dbReference>
<gene>
    <name evidence="3" type="ORF">DHEL01_v207148</name>
</gene>
<keyword evidence="4" id="KW-1185">Reference proteome</keyword>
<dbReference type="PROSITE" id="PS50088">
    <property type="entry name" value="ANK_REPEAT"/>
    <property type="match status" value="1"/>
</dbReference>
<dbReference type="PANTHER" id="PTHR24133:SF40">
    <property type="entry name" value="ANKYRIN REPEAT DOMAIN 44"/>
    <property type="match status" value="1"/>
</dbReference>
<reference evidence="3" key="1">
    <citation type="submission" date="2017-09" db="EMBL/GenBank/DDBJ databases">
        <title>Polyketide synthases of a Diaporthe helianthi virulent isolate.</title>
        <authorList>
            <person name="Baroncelli R."/>
        </authorList>
    </citation>
    <scope>NUCLEOTIDE SEQUENCE [LARGE SCALE GENOMIC DNA]</scope>
    <source>
        <strain evidence="3">7/96</strain>
    </source>
</reference>
<name>A0A2P5HW53_DIAHE</name>
<dbReference type="Gene3D" id="1.25.40.20">
    <property type="entry name" value="Ankyrin repeat-containing domain"/>
    <property type="match status" value="3"/>
</dbReference>
<dbReference type="InterPro" id="IPR052391">
    <property type="entry name" value="E3_Ligase-Neurotoxin"/>
</dbReference>
<dbReference type="InterPro" id="IPR002110">
    <property type="entry name" value="Ankyrin_rpt"/>
</dbReference>